<proteinExistence type="predicted"/>
<gene>
    <name evidence="3" type="ORF">D7V20_15050</name>
</gene>
<evidence type="ECO:0000256" key="2">
    <source>
        <dbReference type="SAM" id="SignalP"/>
    </source>
</evidence>
<evidence type="ECO:0000313" key="3">
    <source>
        <dbReference type="EMBL" id="RKG36467.1"/>
    </source>
</evidence>
<sequence>MINRYTKYIVGLTIMMTLAGCQTAPQHTTKVTKPVEKPKTSQPSVPTPDGVKITPYDHPEIKRQKIPVVIPQQKAATQSLDDGQGNPAFKHLMQQTQMAFQKGQWDVAERSALNAQRIAPQSAETFLYLARIANQKKQYANAESLARRGLGFAQSATQKKMFWNVILQSGQQLKTQQTVAEALRQLQSL</sequence>
<dbReference type="Gene3D" id="1.25.40.10">
    <property type="entry name" value="Tetratricopeptide repeat domain"/>
    <property type="match status" value="1"/>
</dbReference>
<dbReference type="RefSeq" id="WP_120384950.1">
    <property type="nucleotide sequence ID" value="NZ_RAXT01000045.1"/>
</dbReference>
<dbReference type="PROSITE" id="PS51257">
    <property type="entry name" value="PROKAR_LIPOPROTEIN"/>
    <property type="match status" value="1"/>
</dbReference>
<keyword evidence="4" id="KW-1185">Reference proteome</keyword>
<dbReference type="AlphaFoldDB" id="A0A3A8ENK5"/>
<feature type="chain" id="PRO_5017322118" evidence="2">
    <location>
        <begin position="24"/>
        <end position="189"/>
    </location>
</feature>
<name>A0A3A8ENK5_9GAMM</name>
<dbReference type="InterPro" id="IPR011990">
    <property type="entry name" value="TPR-like_helical_dom_sf"/>
</dbReference>
<feature type="signal peptide" evidence="2">
    <location>
        <begin position="1"/>
        <end position="23"/>
    </location>
</feature>
<accession>A0A3A8ENK5</accession>
<evidence type="ECO:0000313" key="4">
    <source>
        <dbReference type="Proteomes" id="UP000280405"/>
    </source>
</evidence>
<organism evidence="3 4">
    <name type="scientific">Acinetobacter rongchengensis</name>
    <dbReference type="NCBI Taxonomy" id="2419601"/>
    <lineage>
        <taxon>Bacteria</taxon>
        <taxon>Pseudomonadati</taxon>
        <taxon>Pseudomonadota</taxon>
        <taxon>Gammaproteobacteria</taxon>
        <taxon>Moraxellales</taxon>
        <taxon>Moraxellaceae</taxon>
        <taxon>Acinetobacter</taxon>
    </lineage>
</organism>
<feature type="region of interest" description="Disordered" evidence="1">
    <location>
        <begin position="27"/>
        <end position="51"/>
    </location>
</feature>
<dbReference type="EMBL" id="RAXT01000045">
    <property type="protein sequence ID" value="RKG36467.1"/>
    <property type="molecule type" value="Genomic_DNA"/>
</dbReference>
<reference evidence="3 4" key="1">
    <citation type="submission" date="2018-09" db="EMBL/GenBank/DDBJ databases">
        <title>The draft genome of Acinetobacter spp. strains.</title>
        <authorList>
            <person name="Qin J."/>
            <person name="Feng Y."/>
            <person name="Zong Z."/>
        </authorList>
    </citation>
    <scope>NUCLEOTIDE SEQUENCE [LARGE SCALE GENOMIC DNA]</scope>
    <source>
        <strain evidence="3 4">WCHAc060115</strain>
    </source>
</reference>
<keyword evidence="2" id="KW-0732">Signal</keyword>
<protein>
    <submittedName>
        <fullName evidence="3">Tetratricopeptide repeat protein</fullName>
    </submittedName>
</protein>
<dbReference type="SUPFAM" id="SSF48452">
    <property type="entry name" value="TPR-like"/>
    <property type="match status" value="1"/>
</dbReference>
<comment type="caution">
    <text evidence="3">The sequence shown here is derived from an EMBL/GenBank/DDBJ whole genome shotgun (WGS) entry which is preliminary data.</text>
</comment>
<evidence type="ECO:0000256" key="1">
    <source>
        <dbReference type="SAM" id="MobiDB-lite"/>
    </source>
</evidence>
<dbReference type="OrthoDB" id="6711314at2"/>
<dbReference type="Proteomes" id="UP000280405">
    <property type="component" value="Unassembled WGS sequence"/>
</dbReference>